<sequence>MSYKIAIASGKGGTGKTSVAVNLYHFFVQRVTNNIQLLDCDVEEPNDVLFFKTKELVSEQVINQKIPKIDEQVCVFCRKCSDWCEYNAITIIPPVKFVQVNDVLCHSCGACVESCKEGALIEVEHPIGKVTNFDIGAGKGLLEGKLRIGSAMQTMLIKELKKCQDTEVDIVIYDAPPGTSCSVVESVIDADFVVLVTEPTPFGLNDLKLTVNLMLELGKAFGILINKSGLGSDDTLKYINNNQFELLGEIPFARDFAKYYAEGKLGDQLPKELALHFEKVVENINQKMFVHEGNHHS</sequence>
<evidence type="ECO:0000313" key="6">
    <source>
        <dbReference type="Proteomes" id="UP001207408"/>
    </source>
</evidence>
<evidence type="ECO:0000256" key="1">
    <source>
        <dbReference type="ARBA" id="ARBA00022723"/>
    </source>
</evidence>
<keyword evidence="3" id="KW-0411">Iron-sulfur</keyword>
<dbReference type="Gene3D" id="3.30.70.20">
    <property type="match status" value="1"/>
</dbReference>
<keyword evidence="2" id="KW-0408">Iron</keyword>
<accession>A0AAE3MGV4</accession>
<dbReference type="EMBL" id="JAPDPI010000052">
    <property type="protein sequence ID" value="MCW3807598.1"/>
    <property type="molecule type" value="Genomic_DNA"/>
</dbReference>
<keyword evidence="1" id="KW-0479">Metal-binding</keyword>
<dbReference type="PANTHER" id="PTHR43063">
    <property type="entry name" value="4FE-4S CLUSTER CONTAINING PARA FAMILY ATPASE PROTEIN"/>
    <property type="match status" value="1"/>
</dbReference>
<evidence type="ECO:0000256" key="2">
    <source>
        <dbReference type="ARBA" id="ARBA00023004"/>
    </source>
</evidence>
<dbReference type="AlphaFoldDB" id="A0AAE3MGV4"/>
<dbReference type="InterPro" id="IPR002586">
    <property type="entry name" value="CobQ/CobB/MinD/ParA_Nub-bd_dom"/>
</dbReference>
<dbReference type="GO" id="GO:0046872">
    <property type="term" value="F:metal ion binding"/>
    <property type="evidence" value="ECO:0007669"/>
    <property type="project" value="UniProtKB-KW"/>
</dbReference>
<dbReference type="GO" id="GO:0051536">
    <property type="term" value="F:iron-sulfur cluster binding"/>
    <property type="evidence" value="ECO:0007669"/>
    <property type="project" value="UniProtKB-KW"/>
</dbReference>
<comment type="caution">
    <text evidence="5">The sequence shown here is derived from an EMBL/GenBank/DDBJ whole genome shotgun (WGS) entry which is preliminary data.</text>
</comment>
<gene>
    <name evidence="5" type="ORF">OM074_18370</name>
</gene>
<keyword evidence="6" id="KW-1185">Reference proteome</keyword>
<dbReference type="SUPFAM" id="SSF52540">
    <property type="entry name" value="P-loop containing nucleoside triphosphate hydrolases"/>
    <property type="match status" value="1"/>
</dbReference>
<evidence type="ECO:0000256" key="3">
    <source>
        <dbReference type="ARBA" id="ARBA00023014"/>
    </source>
</evidence>
<dbReference type="RefSeq" id="WP_301202031.1">
    <property type="nucleotide sequence ID" value="NZ_JAPDPI010000052.1"/>
</dbReference>
<dbReference type="SUPFAM" id="SSF54862">
    <property type="entry name" value="4Fe-4S ferredoxins"/>
    <property type="match status" value="1"/>
</dbReference>
<evidence type="ECO:0000313" key="5">
    <source>
        <dbReference type="EMBL" id="MCW3807598.1"/>
    </source>
</evidence>
<dbReference type="InterPro" id="IPR017900">
    <property type="entry name" value="4Fe4S_Fe_S_CS"/>
</dbReference>
<keyword evidence="5" id="KW-0547">Nucleotide-binding</keyword>
<dbReference type="InterPro" id="IPR027417">
    <property type="entry name" value="P-loop_NTPase"/>
</dbReference>
<dbReference type="Gene3D" id="3.40.50.300">
    <property type="entry name" value="P-loop containing nucleotide triphosphate hydrolases"/>
    <property type="match status" value="1"/>
</dbReference>
<dbReference type="GO" id="GO:0005524">
    <property type="term" value="F:ATP binding"/>
    <property type="evidence" value="ECO:0007669"/>
    <property type="project" value="UniProtKB-KW"/>
</dbReference>
<name>A0AAE3MGV4_9BACT</name>
<keyword evidence="5" id="KW-0067">ATP-binding</keyword>
<dbReference type="Pfam" id="PF01656">
    <property type="entry name" value="CbiA"/>
    <property type="match status" value="1"/>
</dbReference>
<protein>
    <submittedName>
        <fullName evidence="5">ATP-binding protein</fullName>
    </submittedName>
</protein>
<reference evidence="5" key="1">
    <citation type="submission" date="2022-10" db="EMBL/GenBank/DDBJ databases">
        <authorList>
            <person name="Yu W.X."/>
        </authorList>
    </citation>
    <scope>NUCLEOTIDE SEQUENCE</scope>
    <source>
        <strain evidence="5">D04</strain>
    </source>
</reference>
<evidence type="ECO:0000259" key="4">
    <source>
        <dbReference type="PROSITE" id="PS51379"/>
    </source>
</evidence>
<dbReference type="PROSITE" id="PS51379">
    <property type="entry name" value="4FE4S_FER_2"/>
    <property type="match status" value="2"/>
</dbReference>
<feature type="domain" description="4Fe-4S ferredoxin-type" evidence="4">
    <location>
        <begin position="96"/>
        <end position="125"/>
    </location>
</feature>
<dbReference type="PROSITE" id="PS00198">
    <property type="entry name" value="4FE4S_FER_1"/>
    <property type="match status" value="1"/>
</dbReference>
<dbReference type="Proteomes" id="UP001207408">
    <property type="component" value="Unassembled WGS sequence"/>
</dbReference>
<dbReference type="PANTHER" id="PTHR43063:SF1">
    <property type="entry name" value="4FE-4S CLUSTER CONTAINING PARA FAMILY ATPASE PROTEIN"/>
    <property type="match status" value="1"/>
</dbReference>
<organism evidence="5 6">
    <name type="scientific">Plebeiibacterium marinum</name>
    <dbReference type="NCBI Taxonomy" id="2992111"/>
    <lineage>
        <taxon>Bacteria</taxon>
        <taxon>Pseudomonadati</taxon>
        <taxon>Bacteroidota</taxon>
        <taxon>Bacteroidia</taxon>
        <taxon>Marinilabiliales</taxon>
        <taxon>Marinilabiliaceae</taxon>
        <taxon>Plebeiibacterium</taxon>
    </lineage>
</organism>
<proteinExistence type="predicted"/>
<feature type="domain" description="4Fe-4S ferredoxin-type" evidence="4">
    <location>
        <begin position="65"/>
        <end position="94"/>
    </location>
</feature>
<dbReference type="InterPro" id="IPR017896">
    <property type="entry name" value="4Fe4S_Fe-S-bd"/>
</dbReference>